<reference evidence="3" key="1">
    <citation type="submission" date="2022-08" db="EMBL/GenBank/DDBJ databases">
        <authorList>
            <person name="Kim S.-J."/>
        </authorList>
    </citation>
    <scope>NUCLEOTIDE SEQUENCE</scope>
    <source>
        <strain evidence="3">KJ</strain>
    </source>
</reference>
<feature type="domain" description="Actin homologue MreB-like C-terminal" evidence="2">
    <location>
        <begin position="178"/>
        <end position="296"/>
    </location>
</feature>
<dbReference type="InterPro" id="IPR043129">
    <property type="entry name" value="ATPase_NBD"/>
</dbReference>
<dbReference type="Pfam" id="PF21522">
    <property type="entry name" value="MreB-like_C"/>
    <property type="match status" value="1"/>
</dbReference>
<dbReference type="NCBIfam" id="TIGR03739">
    <property type="entry name" value="PRTRC_D"/>
    <property type="match status" value="1"/>
</dbReference>
<dbReference type="InterPro" id="IPR022389">
    <property type="entry name" value="PRTRC_protein-D"/>
</dbReference>
<dbReference type="Pfam" id="PF17989">
    <property type="entry name" value="ALP_N"/>
    <property type="match status" value="1"/>
</dbReference>
<dbReference type="InterPro" id="IPR040607">
    <property type="entry name" value="ALP_N"/>
</dbReference>
<organism evidence="3 4">
    <name type="scientific">Paraburkholderia fungorum</name>
    <dbReference type="NCBI Taxonomy" id="134537"/>
    <lineage>
        <taxon>Bacteria</taxon>
        <taxon>Pseudomonadati</taxon>
        <taxon>Pseudomonadota</taxon>
        <taxon>Betaproteobacteria</taxon>
        <taxon>Burkholderiales</taxon>
        <taxon>Burkholderiaceae</taxon>
        <taxon>Paraburkholderia</taxon>
    </lineage>
</organism>
<dbReference type="SUPFAM" id="SSF53067">
    <property type="entry name" value="Actin-like ATPase domain"/>
    <property type="match status" value="2"/>
</dbReference>
<accession>A0AAP5QHA6</accession>
<comment type="caution">
    <text evidence="3">The sequence shown here is derived from an EMBL/GenBank/DDBJ whole genome shotgun (WGS) entry which is preliminary data.</text>
</comment>
<dbReference type="Proteomes" id="UP001246473">
    <property type="component" value="Unassembled WGS sequence"/>
</dbReference>
<evidence type="ECO:0000259" key="2">
    <source>
        <dbReference type="Pfam" id="PF21522"/>
    </source>
</evidence>
<evidence type="ECO:0000259" key="1">
    <source>
        <dbReference type="Pfam" id="PF17989"/>
    </source>
</evidence>
<dbReference type="InterPro" id="IPR049067">
    <property type="entry name" value="MreB-like_C"/>
</dbReference>
<evidence type="ECO:0000313" key="3">
    <source>
        <dbReference type="EMBL" id="MDT8842555.1"/>
    </source>
</evidence>
<evidence type="ECO:0000313" key="4">
    <source>
        <dbReference type="Proteomes" id="UP001246473"/>
    </source>
</evidence>
<proteinExistence type="predicted"/>
<sequence length="338" mass="36165">MKVSVFAVDVGYGNTKSAFRMGSDIATQMFPSLAPLAVSDAVSGFGQGVLSARKVAPIEVDGTTYEIGPGVEMSSAYGNAGRTLSEDFCLTPSYAALLGGSLHFAGVTEVERMVLGLPVHTITKYSAHLRDAFTGKLDFGHGPVKVNSVKVVPQPLGSLVSFSEYGGERFDRENAHLVIDVGYFTTDWVVAHGFTMNDRRSGGVPGGASQVYSRIAALISKEESEPVDVERIDKCLREKKPMLFYGRDIDLAPLLEQSEAVMTSTVKDMQNRVGRTSDLRSIVLTGGGAKLYEPAIRAAFPRAQLDVLEAPCYANVKGFLIVGEATLARERKAMGAAA</sequence>
<gene>
    <name evidence="3" type="ORF">ParKJ_34535</name>
</gene>
<dbReference type="RefSeq" id="WP_315697379.1">
    <property type="nucleotide sequence ID" value="NZ_JANSLM010000018.1"/>
</dbReference>
<protein>
    <submittedName>
        <fullName evidence="3">PRTRC system protein D</fullName>
    </submittedName>
</protein>
<feature type="domain" description="Actin-like protein N-terminal" evidence="1">
    <location>
        <begin position="7"/>
        <end position="157"/>
    </location>
</feature>
<name>A0AAP5QHA6_9BURK</name>
<dbReference type="EMBL" id="JANSLM010000018">
    <property type="protein sequence ID" value="MDT8842555.1"/>
    <property type="molecule type" value="Genomic_DNA"/>
</dbReference>
<dbReference type="AlphaFoldDB" id="A0AAP5QHA6"/>
<dbReference type="Gene3D" id="3.30.420.40">
    <property type="match status" value="2"/>
</dbReference>